<organism evidence="3 4">
    <name type="scientific">Habropoda laboriosa</name>
    <dbReference type="NCBI Taxonomy" id="597456"/>
    <lineage>
        <taxon>Eukaryota</taxon>
        <taxon>Metazoa</taxon>
        <taxon>Ecdysozoa</taxon>
        <taxon>Arthropoda</taxon>
        <taxon>Hexapoda</taxon>
        <taxon>Insecta</taxon>
        <taxon>Pterygota</taxon>
        <taxon>Neoptera</taxon>
        <taxon>Endopterygota</taxon>
        <taxon>Hymenoptera</taxon>
        <taxon>Apocrita</taxon>
        <taxon>Aculeata</taxon>
        <taxon>Apoidea</taxon>
        <taxon>Anthophila</taxon>
        <taxon>Apidae</taxon>
        <taxon>Habropoda</taxon>
    </lineage>
</organism>
<feature type="chain" id="PRO_5005575226" evidence="2">
    <location>
        <begin position="22"/>
        <end position="172"/>
    </location>
</feature>
<evidence type="ECO:0000313" key="3">
    <source>
        <dbReference type="EMBL" id="KOC67739.1"/>
    </source>
</evidence>
<dbReference type="Proteomes" id="UP000053825">
    <property type="component" value="Unassembled WGS sequence"/>
</dbReference>
<dbReference type="EMBL" id="KQ414619">
    <property type="protein sequence ID" value="KOC67739.1"/>
    <property type="molecule type" value="Genomic_DNA"/>
</dbReference>
<keyword evidence="1" id="KW-1133">Transmembrane helix</keyword>
<keyword evidence="4" id="KW-1185">Reference proteome</keyword>
<evidence type="ECO:0000313" key="4">
    <source>
        <dbReference type="Proteomes" id="UP000053825"/>
    </source>
</evidence>
<accession>A0A0L7RA74</accession>
<name>A0A0L7RA74_9HYME</name>
<evidence type="ECO:0000256" key="1">
    <source>
        <dbReference type="SAM" id="Phobius"/>
    </source>
</evidence>
<reference evidence="3 4" key="1">
    <citation type="submission" date="2015-07" db="EMBL/GenBank/DDBJ databases">
        <title>The genome of Habropoda laboriosa.</title>
        <authorList>
            <person name="Pan H."/>
            <person name="Kapheim K."/>
        </authorList>
    </citation>
    <scope>NUCLEOTIDE SEQUENCE [LARGE SCALE GENOMIC DNA]</scope>
    <source>
        <strain evidence="3">0110345459</strain>
    </source>
</reference>
<evidence type="ECO:0000256" key="2">
    <source>
        <dbReference type="SAM" id="SignalP"/>
    </source>
</evidence>
<keyword evidence="1" id="KW-0812">Transmembrane</keyword>
<feature type="signal peptide" evidence="2">
    <location>
        <begin position="1"/>
        <end position="21"/>
    </location>
</feature>
<keyword evidence="2" id="KW-0732">Signal</keyword>
<proteinExistence type="predicted"/>
<dbReference type="AlphaFoldDB" id="A0A0L7RA74"/>
<protein>
    <submittedName>
        <fullName evidence="3">Uncharacterized protein</fullName>
    </submittedName>
</protein>
<keyword evidence="1" id="KW-0472">Membrane</keyword>
<feature type="transmembrane region" description="Helical" evidence="1">
    <location>
        <begin position="37"/>
        <end position="61"/>
    </location>
</feature>
<sequence length="172" mass="19044">MFWLHCGLFVLVIAVPGFISSADSTSKRGNACLFSCLPALLFSSFLLLACLPACLPVYLFLCLPTTYPFTTLVTHLSLHLYAVNRFSRLTTPCLSLLINTKEEIRREKRPPAMLDRFLPDLCLLARDPVISCPSQLLRLSHSISLFFSVSLSLSLSLSPLASFLSSFVGRGR</sequence>
<gene>
    <name evidence="3" type="ORF">WH47_11140</name>
</gene>